<accession>A0ABU1DIW1</accession>
<dbReference type="Proteomes" id="UP001181622">
    <property type="component" value="Unassembled WGS sequence"/>
</dbReference>
<keyword evidence="2" id="KW-1185">Reference proteome</keyword>
<proteinExistence type="predicted"/>
<sequence>MFAPFEGPRSLVTRSERHANELSDAIKVLQHKVRIYFVPVGNDGQFEQYFLQFEPQPPIELAVILKDAISNLRSALDIVVCDVARLRNKPASEMSQVKFPFGKDEAGLNEAFKRAKLDSDVNKAIRAIHPINGHNVWIRDLHDLDIIAKHRTVLPVFATANSRLPFRVPIEMQHAFLSMGVDLANSNCPWTQGSTMTLPKGVDPRSHFRPRGDMTISLPRELPFGEKNLEVVLRELRNGVSVTIGFFETLFGANSDPAVRDPLRAQLGL</sequence>
<reference evidence="1" key="1">
    <citation type="submission" date="2020-10" db="EMBL/GenBank/DDBJ databases">
        <authorList>
            <person name="Abbas A."/>
            <person name="Razzaq R."/>
            <person name="Waqas M."/>
            <person name="Abbas N."/>
            <person name="Nielsen T.K."/>
            <person name="Hansen L.H."/>
            <person name="Hussain S."/>
            <person name="Shahid M."/>
        </authorList>
    </citation>
    <scope>NUCLEOTIDE SEQUENCE</scope>
    <source>
        <strain evidence="1">S14</strain>
    </source>
</reference>
<evidence type="ECO:0000313" key="1">
    <source>
        <dbReference type="EMBL" id="MDR4308034.1"/>
    </source>
</evidence>
<comment type="caution">
    <text evidence="1">The sequence shown here is derived from an EMBL/GenBank/DDBJ whole genome shotgun (WGS) entry which is preliminary data.</text>
</comment>
<evidence type="ECO:0000313" key="2">
    <source>
        <dbReference type="Proteomes" id="UP001181622"/>
    </source>
</evidence>
<dbReference type="RefSeq" id="WP_309393437.1">
    <property type="nucleotide sequence ID" value="NZ_JADBEO010000038.1"/>
</dbReference>
<organism evidence="1 2">
    <name type="scientific">Chelatococcus sambhunathii</name>
    <dbReference type="NCBI Taxonomy" id="363953"/>
    <lineage>
        <taxon>Bacteria</taxon>
        <taxon>Pseudomonadati</taxon>
        <taxon>Pseudomonadota</taxon>
        <taxon>Alphaproteobacteria</taxon>
        <taxon>Hyphomicrobiales</taxon>
        <taxon>Chelatococcaceae</taxon>
        <taxon>Chelatococcus</taxon>
    </lineage>
</organism>
<dbReference type="EMBL" id="JADBEO010000038">
    <property type="protein sequence ID" value="MDR4308034.1"/>
    <property type="molecule type" value="Genomic_DNA"/>
</dbReference>
<gene>
    <name evidence="1" type="ORF">IHQ68_15535</name>
</gene>
<protein>
    <submittedName>
        <fullName evidence="1">Uncharacterized protein</fullName>
    </submittedName>
</protein>
<name>A0ABU1DIW1_9HYPH</name>